<evidence type="ECO:0008006" key="4">
    <source>
        <dbReference type="Google" id="ProtNLM"/>
    </source>
</evidence>
<accession>A0A8S2EI12</accession>
<protein>
    <recommendedName>
        <fullName evidence="4">F-box domain-containing protein</fullName>
    </recommendedName>
</protein>
<reference evidence="1" key="1">
    <citation type="submission" date="2021-02" db="EMBL/GenBank/DDBJ databases">
        <authorList>
            <person name="Nowell W R."/>
        </authorList>
    </citation>
    <scope>NUCLEOTIDE SEQUENCE</scope>
</reference>
<dbReference type="Proteomes" id="UP000677228">
    <property type="component" value="Unassembled WGS sequence"/>
</dbReference>
<organism evidence="1 3">
    <name type="scientific">Didymodactylos carnosus</name>
    <dbReference type="NCBI Taxonomy" id="1234261"/>
    <lineage>
        <taxon>Eukaryota</taxon>
        <taxon>Metazoa</taxon>
        <taxon>Spiralia</taxon>
        <taxon>Gnathifera</taxon>
        <taxon>Rotifera</taxon>
        <taxon>Eurotatoria</taxon>
        <taxon>Bdelloidea</taxon>
        <taxon>Philodinida</taxon>
        <taxon>Philodinidae</taxon>
        <taxon>Didymodactylos</taxon>
    </lineage>
</organism>
<feature type="non-terminal residue" evidence="1">
    <location>
        <position position="1"/>
    </location>
</feature>
<gene>
    <name evidence="1" type="ORF">OVA965_LOCUS21712</name>
    <name evidence="2" type="ORF">TMI583_LOCUS22420</name>
</gene>
<dbReference type="AlphaFoldDB" id="A0A8S2EI12"/>
<dbReference type="EMBL" id="CAJNOK010011984">
    <property type="protein sequence ID" value="CAF1153202.1"/>
    <property type="molecule type" value="Genomic_DNA"/>
</dbReference>
<evidence type="ECO:0000313" key="1">
    <source>
        <dbReference type="EMBL" id="CAF1153202.1"/>
    </source>
</evidence>
<name>A0A8S2EI12_9BILA</name>
<sequence>MTTFDDLPNELLVTLFKDYISSLDIIYLFWKLNSHLKYLIERYLCVQHLNLTNIISFDFEQFVWKQIKITPIIWLKQLQIDDYDCNRFQILDFMTNIRKFCVKDIPMVKTAPLYSNLQYMPNLIEINLTIDKCYESILKHVYQHIFMSNNRLEIVRIKRTDYFDYNQKTFYFYSTNSLSTWYSST</sequence>
<proteinExistence type="predicted"/>
<dbReference type="EMBL" id="CAJOBA010032110">
    <property type="protein sequence ID" value="CAF3962378.1"/>
    <property type="molecule type" value="Genomic_DNA"/>
</dbReference>
<evidence type="ECO:0000313" key="2">
    <source>
        <dbReference type="EMBL" id="CAF3962378.1"/>
    </source>
</evidence>
<evidence type="ECO:0000313" key="3">
    <source>
        <dbReference type="Proteomes" id="UP000677228"/>
    </source>
</evidence>
<dbReference type="Proteomes" id="UP000682733">
    <property type="component" value="Unassembled WGS sequence"/>
</dbReference>
<comment type="caution">
    <text evidence="1">The sequence shown here is derived from an EMBL/GenBank/DDBJ whole genome shotgun (WGS) entry which is preliminary data.</text>
</comment>